<keyword evidence="15" id="KW-1185">Reference proteome</keyword>
<reference evidence="14 15" key="1">
    <citation type="journal article" date="2018" name="MBio">
        <title>Comparative Genomics Reveals the Core Gene Toolbox for the Fungus-Insect Symbiosis.</title>
        <authorList>
            <person name="Wang Y."/>
            <person name="Stata M."/>
            <person name="Wang W."/>
            <person name="Stajich J.E."/>
            <person name="White M.M."/>
            <person name="Moncalvo J.M."/>
        </authorList>
    </citation>
    <scope>NUCLEOTIDE SEQUENCE [LARGE SCALE GENOMIC DNA]</scope>
    <source>
        <strain evidence="14 15">AUS-77-4</strain>
    </source>
</reference>
<keyword evidence="10 11" id="KW-0472">Membrane</keyword>
<name>A0A2T9Z486_9FUNG</name>
<dbReference type="InterPro" id="IPR009346">
    <property type="entry name" value="GRIM-19"/>
</dbReference>
<evidence type="ECO:0000256" key="5">
    <source>
        <dbReference type="ARBA" id="ARBA00022692"/>
    </source>
</evidence>
<evidence type="ECO:0000256" key="6">
    <source>
        <dbReference type="ARBA" id="ARBA00022792"/>
    </source>
</evidence>
<dbReference type="OrthoDB" id="3308at2759"/>
<comment type="function">
    <text evidence="11">Complex I functions in the transfer of electrons from NADH to the respiratory chain. Accessory subunit of the mitochondrial membrane respiratory chain NADH dehydrogenase (Complex I), that is believed not to be involved in catalysis.</text>
</comment>
<evidence type="ECO:0000256" key="1">
    <source>
        <dbReference type="ARBA" id="ARBA00004298"/>
    </source>
</evidence>
<evidence type="ECO:0000256" key="3">
    <source>
        <dbReference type="ARBA" id="ARBA00022448"/>
    </source>
</evidence>
<dbReference type="GO" id="GO:0045271">
    <property type="term" value="C:respiratory chain complex I"/>
    <property type="evidence" value="ECO:0007669"/>
    <property type="project" value="UniProtKB-UniRule"/>
</dbReference>
<keyword evidence="4 11" id="KW-0679">Respiratory chain</keyword>
<comment type="caution">
    <text evidence="14">The sequence shown here is derived from an EMBL/GenBank/DDBJ whole genome shotgun (WGS) entry which is preliminary data.</text>
</comment>
<evidence type="ECO:0000256" key="4">
    <source>
        <dbReference type="ARBA" id="ARBA00022660"/>
    </source>
</evidence>
<dbReference type="STRING" id="61424.A0A2T9Z486"/>
<evidence type="ECO:0000256" key="9">
    <source>
        <dbReference type="ARBA" id="ARBA00023128"/>
    </source>
</evidence>
<dbReference type="PANTHER" id="PTHR12966">
    <property type="entry name" value="NADH DEHYDROGENASE UBIQUINONE 1 ALPHA SUBCOMPLEX SUBUNIT 13"/>
    <property type="match status" value="1"/>
</dbReference>
<keyword evidence="5 11" id="KW-0812">Transmembrane</keyword>
<keyword evidence="7 11" id="KW-0249">Electron transport</keyword>
<evidence type="ECO:0000256" key="7">
    <source>
        <dbReference type="ARBA" id="ARBA00022982"/>
    </source>
</evidence>
<gene>
    <name evidence="14" type="ORF">BB559_000760</name>
</gene>
<dbReference type="GO" id="GO:0005743">
    <property type="term" value="C:mitochondrial inner membrane"/>
    <property type="evidence" value="ECO:0007669"/>
    <property type="project" value="UniProtKB-SubCell"/>
</dbReference>
<accession>A0A2T9Z486</accession>
<dbReference type="Pfam" id="PF06212">
    <property type="entry name" value="GRIM-19"/>
    <property type="match status" value="1"/>
</dbReference>
<keyword evidence="6 11" id="KW-0999">Mitochondrion inner membrane</keyword>
<protein>
    <recommendedName>
        <fullName evidence="11">NADH dehydrogenase [ubiquinone] 1 alpha subcomplex subunit 13</fullName>
    </recommendedName>
</protein>
<organism evidence="14 15">
    <name type="scientific">Furculomyces boomerangus</name>
    <dbReference type="NCBI Taxonomy" id="61424"/>
    <lineage>
        <taxon>Eukaryota</taxon>
        <taxon>Fungi</taxon>
        <taxon>Fungi incertae sedis</taxon>
        <taxon>Zoopagomycota</taxon>
        <taxon>Kickxellomycotina</taxon>
        <taxon>Harpellomycetes</taxon>
        <taxon>Harpellales</taxon>
        <taxon>Harpellaceae</taxon>
        <taxon>Furculomyces</taxon>
    </lineage>
</organism>
<dbReference type="AlphaFoldDB" id="A0A2T9Z486"/>
<proteinExistence type="inferred from homology"/>
<evidence type="ECO:0000256" key="11">
    <source>
        <dbReference type="RuleBase" id="RU368034"/>
    </source>
</evidence>
<evidence type="ECO:0000256" key="8">
    <source>
        <dbReference type="ARBA" id="ARBA00022989"/>
    </source>
</evidence>
<evidence type="ECO:0000256" key="12">
    <source>
        <dbReference type="SAM" id="Coils"/>
    </source>
</evidence>
<keyword evidence="3 11" id="KW-0813">Transport</keyword>
<evidence type="ECO:0000313" key="15">
    <source>
        <dbReference type="Proteomes" id="UP000245699"/>
    </source>
</evidence>
<comment type="similarity">
    <text evidence="2 11">Belongs to the complex I NDUFA13 subunit family.</text>
</comment>
<dbReference type="Proteomes" id="UP000245699">
    <property type="component" value="Unassembled WGS sequence"/>
</dbReference>
<sequence>MSQTQDLPPKDGFPKISYRRNLPKKGPTGIVILSGIAAMMTFGWYRVYQGLTEKRELEREKMWGRINILPLLTAETDRDEYRRSVAALNREKEIMKDVVGWPVGKSIYNTNRYVPPMIPNIPADQRPQ</sequence>
<keyword evidence="9 11" id="KW-0496">Mitochondrion</keyword>
<evidence type="ECO:0000313" key="14">
    <source>
        <dbReference type="EMBL" id="PVU99354.1"/>
    </source>
</evidence>
<dbReference type="EMBL" id="MBFT01000040">
    <property type="protein sequence ID" value="PVU99354.1"/>
    <property type="molecule type" value="Genomic_DNA"/>
</dbReference>
<feature type="coiled-coil region" evidence="12">
    <location>
        <begin position="71"/>
        <end position="98"/>
    </location>
</feature>
<feature type="transmembrane region" description="Helical" evidence="11">
    <location>
        <begin position="27"/>
        <end position="45"/>
    </location>
</feature>
<keyword evidence="12" id="KW-0175">Coiled coil</keyword>
<dbReference type="PANTHER" id="PTHR12966:SF0">
    <property type="entry name" value="NADH DEHYDROGENASE [UBIQUINONE] 1 ALPHA SUBCOMPLEX SUBUNIT 13"/>
    <property type="match status" value="1"/>
</dbReference>
<comment type="subcellular location">
    <subcellularLocation>
        <location evidence="1 11">Mitochondrion inner membrane</location>
        <topology evidence="1 11">Single-pass membrane protein</topology>
        <orientation evidence="1 11">Matrix side</orientation>
    </subcellularLocation>
</comment>
<evidence type="ECO:0000256" key="10">
    <source>
        <dbReference type="ARBA" id="ARBA00023136"/>
    </source>
</evidence>
<keyword evidence="8 11" id="KW-1133">Transmembrane helix</keyword>
<evidence type="ECO:0000256" key="13">
    <source>
        <dbReference type="SAM" id="MobiDB-lite"/>
    </source>
</evidence>
<feature type="region of interest" description="Disordered" evidence="13">
    <location>
        <begin position="1"/>
        <end position="20"/>
    </location>
</feature>
<evidence type="ECO:0000256" key="2">
    <source>
        <dbReference type="ARBA" id="ARBA00007312"/>
    </source>
</evidence>